<name>A0A1H4IHU0_9NOCA</name>
<dbReference type="PANTHER" id="PTHR43244:SF2">
    <property type="entry name" value="CONSERVED HYPOTHETICAL ALANINE AND PROLINE-RICH PROTEIN"/>
    <property type="match status" value="1"/>
</dbReference>
<dbReference type="PANTHER" id="PTHR43244">
    <property type="match status" value="1"/>
</dbReference>
<dbReference type="GO" id="GO:0016705">
    <property type="term" value="F:oxidoreductase activity, acting on paired donors, with incorporation or reduction of molecular oxygen"/>
    <property type="evidence" value="ECO:0007669"/>
    <property type="project" value="InterPro"/>
</dbReference>
<dbReference type="InterPro" id="IPR036661">
    <property type="entry name" value="Luciferase-like_sf"/>
</dbReference>
<keyword evidence="3" id="KW-1185">Reference proteome</keyword>
<evidence type="ECO:0000313" key="3">
    <source>
        <dbReference type="Proteomes" id="UP000183561"/>
    </source>
</evidence>
<dbReference type="InterPro" id="IPR011251">
    <property type="entry name" value="Luciferase-like_dom"/>
</dbReference>
<dbReference type="EMBL" id="FNSV01000004">
    <property type="protein sequence ID" value="SEB33661.1"/>
    <property type="molecule type" value="Genomic_DNA"/>
</dbReference>
<dbReference type="InterPro" id="IPR019919">
    <property type="entry name" value="Lucif-like_OxRdtase_MSMEG_2256"/>
</dbReference>
<dbReference type="OrthoDB" id="3284378at2"/>
<proteinExistence type="predicted"/>
<reference evidence="3" key="1">
    <citation type="submission" date="2016-10" db="EMBL/GenBank/DDBJ databases">
        <authorList>
            <person name="Varghese N."/>
            <person name="Submissions S."/>
        </authorList>
    </citation>
    <scope>NUCLEOTIDE SEQUENCE [LARGE SCALE GENOMIC DNA]</scope>
    <source>
        <strain evidence="3">DSM 44498</strain>
    </source>
</reference>
<dbReference type="NCBIfam" id="TIGR03617">
    <property type="entry name" value="F420_MSMEG_2256"/>
    <property type="match status" value="1"/>
</dbReference>
<dbReference type="InterPro" id="IPR050564">
    <property type="entry name" value="F420-G6PD/mer"/>
</dbReference>
<feature type="domain" description="Luciferase-like" evidence="1">
    <location>
        <begin position="13"/>
        <end position="312"/>
    </location>
</feature>
<dbReference type="Gene3D" id="3.20.20.30">
    <property type="entry name" value="Luciferase-like domain"/>
    <property type="match status" value="1"/>
</dbReference>
<gene>
    <name evidence="2" type="ORF">SAMN04490239_0784</name>
</gene>
<organism evidence="2 3">
    <name type="scientific">Rhodococcus koreensis</name>
    <dbReference type="NCBI Taxonomy" id="99653"/>
    <lineage>
        <taxon>Bacteria</taxon>
        <taxon>Bacillati</taxon>
        <taxon>Actinomycetota</taxon>
        <taxon>Actinomycetes</taxon>
        <taxon>Mycobacteriales</taxon>
        <taxon>Nocardiaceae</taxon>
        <taxon>Rhodococcus</taxon>
    </lineage>
</organism>
<dbReference type="RefSeq" id="WP_072950935.1">
    <property type="nucleotide sequence ID" value="NZ_FNSV01000004.1"/>
</dbReference>
<evidence type="ECO:0000259" key="1">
    <source>
        <dbReference type="Pfam" id="PF00296"/>
    </source>
</evidence>
<dbReference type="Pfam" id="PF00296">
    <property type="entry name" value="Bac_luciferase"/>
    <property type="match status" value="1"/>
</dbReference>
<dbReference type="SUPFAM" id="SSF51679">
    <property type="entry name" value="Bacterial luciferase-like"/>
    <property type="match status" value="1"/>
</dbReference>
<dbReference type="Proteomes" id="UP000183561">
    <property type="component" value="Unassembled WGS sequence"/>
</dbReference>
<sequence>MLIDGNIGGSIDGTAGASLHEIQEQVGLAERAGFDGVWSTEVSRDPFLPLLLAAENAPRLHVGTAIAVAFARNPMTLATVANDMQSFSSGRFTLGLGSQIKPHIERRFSMPWSAPAPRMREFVRALHAIWESWQNQTALDFRGDYYNHTLMTPMFRPPRNEFGPPQVMIAAVGPQMTSVAAEVADGMLVHGFTTERYLREVTVPQVKSALAKAGKTFEDFTLSYPGLVVTGSDERQFEEAATAVRKQIAFYGSTPAYRAVLDLHGWGDLQTELHRLSKIDDWASMTRLIDDTVLRTFAVVGEPDAAAAEISRRFGGIIDRFTLYTPYGLDAATRSTVVSGVHNRPTTP</sequence>
<evidence type="ECO:0000313" key="2">
    <source>
        <dbReference type="EMBL" id="SEB33661.1"/>
    </source>
</evidence>
<accession>A0A1H4IHU0</accession>
<protein>
    <submittedName>
        <fullName evidence="2">Probable F420-dependent oxidoreductase, MSMEG_2256 family</fullName>
    </submittedName>
</protein>
<dbReference type="CDD" id="cd01097">
    <property type="entry name" value="Tetrahydromethanopterin_reductase"/>
    <property type="match status" value="1"/>
</dbReference>
<dbReference type="AlphaFoldDB" id="A0A1H4IHU0"/>